<evidence type="ECO:0000259" key="1">
    <source>
        <dbReference type="Pfam" id="PF04575"/>
    </source>
</evidence>
<proteinExistence type="predicted"/>
<sequence length="458" mass="48788">MCKVWTAAALCLWAGAAVAAPVTMTPAQVLDAGFKAITAGQAAKAHDFAMALLARNPKEFLALILRSRSARALNHLDEARASARAAWQVAVTPTERYEAATVRAQALSSDQMRLAAEFWLRRAAQLAPDAPSKAAAVSAFNYVRDHSHWSLQLDASLVPSSDVNNGSAANTVQIYGLAPGGAGTTFGLSGDARALAGLVGTASATAVYRLTPTTNTLSQFNLNVVQTHNWLTAAAQAQAPTAKGSDYDYAAVEAGFSQRLRASVKSLAIYNWAVAVGHNWYGQSALSNYSRLSFGVDRQLSAKVQGGAALSVERQARLDDHALSAWVFTGSTNVTRVLGNQDQLRLSVGEQYTQSISSSINHHMVFAQASWDKAAPVWGVKVGASVSASQSAYGPDPLFAPTGRKDFQLGANVTALFTKVQYMGFSPSLSLQWQETKSNVLRYQLRDLGVAFAIKSVF</sequence>
<dbReference type="Pfam" id="PF04575">
    <property type="entry name" value="SlipAM"/>
    <property type="match status" value="1"/>
</dbReference>
<accession>A0A1J5Q1U0</accession>
<dbReference type="AlphaFoldDB" id="A0A1J5Q1U0"/>
<name>A0A1J5Q1U0_9ZZZZ</name>
<protein>
    <recommendedName>
        <fullName evidence="1">Surface lipoprotein assembly modifier C-terminal domain-containing protein</fullName>
    </recommendedName>
</protein>
<organism evidence="2">
    <name type="scientific">mine drainage metagenome</name>
    <dbReference type="NCBI Taxonomy" id="410659"/>
    <lineage>
        <taxon>unclassified sequences</taxon>
        <taxon>metagenomes</taxon>
        <taxon>ecological metagenomes</taxon>
    </lineage>
</organism>
<dbReference type="SUPFAM" id="SSF48452">
    <property type="entry name" value="TPR-like"/>
    <property type="match status" value="1"/>
</dbReference>
<dbReference type="InterPro" id="IPR011990">
    <property type="entry name" value="TPR-like_helical_dom_sf"/>
</dbReference>
<evidence type="ECO:0000313" key="2">
    <source>
        <dbReference type="EMBL" id="OIQ73975.1"/>
    </source>
</evidence>
<dbReference type="Gene3D" id="1.25.40.10">
    <property type="entry name" value="Tetratricopeptide repeat domain"/>
    <property type="match status" value="1"/>
</dbReference>
<comment type="caution">
    <text evidence="2">The sequence shown here is derived from an EMBL/GenBank/DDBJ whole genome shotgun (WGS) entry which is preliminary data.</text>
</comment>
<dbReference type="EMBL" id="MLJW01002670">
    <property type="protein sequence ID" value="OIQ73975.1"/>
    <property type="molecule type" value="Genomic_DNA"/>
</dbReference>
<gene>
    <name evidence="2" type="ORF">GALL_443840</name>
</gene>
<dbReference type="InterPro" id="IPR007655">
    <property type="entry name" value="Slam_C"/>
</dbReference>
<reference evidence="2" key="1">
    <citation type="submission" date="2016-10" db="EMBL/GenBank/DDBJ databases">
        <title>Sequence of Gallionella enrichment culture.</title>
        <authorList>
            <person name="Poehlein A."/>
            <person name="Muehling M."/>
            <person name="Daniel R."/>
        </authorList>
    </citation>
    <scope>NUCLEOTIDE SEQUENCE</scope>
</reference>
<feature type="domain" description="Surface lipoprotein assembly modifier C-terminal" evidence="1">
    <location>
        <begin position="274"/>
        <end position="445"/>
    </location>
</feature>